<dbReference type="InterPro" id="IPR035093">
    <property type="entry name" value="RelE/ParE_toxin_dom_sf"/>
</dbReference>
<accession>A0A137S1F0</accession>
<dbReference type="AlphaFoldDB" id="A0A137S1F0"/>
<dbReference type="EMBL" id="LOCO01000059">
    <property type="protein sequence ID" value="KXO06260.1"/>
    <property type="molecule type" value="Genomic_DNA"/>
</dbReference>
<sequence length="112" mass="13041">MDWEIEFYGKVDEELAKLPPKIQARMIRLMELMEKHGANLGEPHTKSLGGELFEIRAKAKEGIGRGIFCYVQGKRIIILHVFVKKDQKIPKKDLELANERLKEVKNHEFQKV</sequence>
<evidence type="ECO:0008006" key="3">
    <source>
        <dbReference type="Google" id="ProtNLM"/>
    </source>
</evidence>
<dbReference type="InterPro" id="IPR009241">
    <property type="entry name" value="HigB-like"/>
</dbReference>
<dbReference type="Proteomes" id="UP000070282">
    <property type="component" value="Unassembled WGS sequence"/>
</dbReference>
<organism evidence="1 2">
    <name type="scientific">Marinobacter excellens LAMA 842</name>
    <dbReference type="NCBI Taxonomy" id="1306954"/>
    <lineage>
        <taxon>Bacteria</taxon>
        <taxon>Pseudomonadati</taxon>
        <taxon>Pseudomonadota</taxon>
        <taxon>Gammaproteobacteria</taxon>
        <taxon>Pseudomonadales</taxon>
        <taxon>Marinobacteraceae</taxon>
        <taxon>Marinobacter</taxon>
    </lineage>
</organism>
<dbReference type="PATRIC" id="fig|1306954.6.peg.3469"/>
<dbReference type="Gene3D" id="3.30.2310.20">
    <property type="entry name" value="RelE-like"/>
    <property type="match status" value="1"/>
</dbReference>
<keyword evidence="2" id="KW-1185">Reference proteome</keyword>
<dbReference type="Pfam" id="PF05973">
    <property type="entry name" value="Gp49"/>
    <property type="match status" value="1"/>
</dbReference>
<name>A0A137S1F0_9GAMM</name>
<evidence type="ECO:0000313" key="2">
    <source>
        <dbReference type="Proteomes" id="UP000070282"/>
    </source>
</evidence>
<comment type="caution">
    <text evidence="1">The sequence shown here is derived from an EMBL/GenBank/DDBJ whole genome shotgun (WGS) entry which is preliminary data.</text>
</comment>
<reference evidence="2" key="1">
    <citation type="submission" date="2015-12" db="EMBL/GenBank/DDBJ databases">
        <authorList>
            <person name="Lima A."/>
            <person name="Farahani Zayas N."/>
            <person name="Castro Da Silva M.A."/>
            <person name="Cabral A."/>
            <person name="Pessatti M.L."/>
        </authorList>
    </citation>
    <scope>NUCLEOTIDE SEQUENCE [LARGE SCALE GENOMIC DNA]</scope>
    <source>
        <strain evidence="2">LAMA 842</strain>
    </source>
</reference>
<dbReference type="RefSeq" id="WP_061334064.1">
    <property type="nucleotide sequence ID" value="NZ_LOCO01000059.1"/>
</dbReference>
<protein>
    <recommendedName>
        <fullName evidence="3">Phage-related protein</fullName>
    </recommendedName>
</protein>
<gene>
    <name evidence="1" type="ORF">J122_4160</name>
</gene>
<evidence type="ECO:0000313" key="1">
    <source>
        <dbReference type="EMBL" id="KXO06260.1"/>
    </source>
</evidence>
<proteinExistence type="predicted"/>